<comment type="similarity">
    <text evidence="2">Belongs to the peptidase S1 family. CLIP subfamily.</text>
</comment>
<accession>A0A182PWH6</accession>
<dbReference type="CDD" id="cd00190">
    <property type="entry name" value="Tryp_SPc"/>
    <property type="match status" value="1"/>
</dbReference>
<feature type="domain" description="Peptidase S1" evidence="4">
    <location>
        <begin position="35"/>
        <end position="268"/>
    </location>
</feature>
<dbReference type="VEuPathDB" id="VectorBase:AEPI011313"/>
<dbReference type="Gene3D" id="2.40.10.10">
    <property type="entry name" value="Trypsin-like serine proteases"/>
    <property type="match status" value="1"/>
</dbReference>
<dbReference type="SMART" id="SM00020">
    <property type="entry name" value="Tryp_SPc"/>
    <property type="match status" value="1"/>
</dbReference>
<dbReference type="Pfam" id="PF00089">
    <property type="entry name" value="Trypsin"/>
    <property type="match status" value="1"/>
</dbReference>
<dbReference type="InterPro" id="IPR001254">
    <property type="entry name" value="Trypsin_dom"/>
</dbReference>
<proteinExistence type="inferred from homology"/>
<dbReference type="STRING" id="199890.A0A182PWH6"/>
<dbReference type="EnsemblMetazoa" id="AEPI011313-RA">
    <property type="protein sequence ID" value="AEPI011313-PA"/>
    <property type="gene ID" value="AEPI011313"/>
</dbReference>
<feature type="signal peptide" evidence="3">
    <location>
        <begin position="1"/>
        <end position="22"/>
    </location>
</feature>
<reference evidence="6" key="1">
    <citation type="submission" date="2013-03" db="EMBL/GenBank/DDBJ databases">
        <title>The Genome Sequence of Anopheles epiroticus epiroticus2.</title>
        <authorList>
            <consortium name="The Broad Institute Genomics Platform"/>
            <person name="Neafsey D.E."/>
            <person name="Howell P."/>
            <person name="Walker B."/>
            <person name="Young S.K."/>
            <person name="Zeng Q."/>
            <person name="Gargeya S."/>
            <person name="Fitzgerald M."/>
            <person name="Haas B."/>
            <person name="Abouelleil A."/>
            <person name="Allen A.W."/>
            <person name="Alvarado L."/>
            <person name="Arachchi H.M."/>
            <person name="Berlin A.M."/>
            <person name="Chapman S.B."/>
            <person name="Gainer-Dewar J."/>
            <person name="Goldberg J."/>
            <person name="Griggs A."/>
            <person name="Gujja S."/>
            <person name="Hansen M."/>
            <person name="Howarth C."/>
            <person name="Imamovic A."/>
            <person name="Ireland A."/>
            <person name="Larimer J."/>
            <person name="McCowan C."/>
            <person name="Murphy C."/>
            <person name="Pearson M."/>
            <person name="Poon T.W."/>
            <person name="Priest M."/>
            <person name="Roberts A."/>
            <person name="Saif S."/>
            <person name="Shea T."/>
            <person name="Sisk P."/>
            <person name="Sykes S."/>
            <person name="Wortman J."/>
            <person name="Nusbaum C."/>
            <person name="Birren B."/>
        </authorList>
    </citation>
    <scope>NUCLEOTIDE SEQUENCE [LARGE SCALE GENOMIC DNA]</scope>
    <source>
        <strain evidence="6">Epiroticus2</strain>
    </source>
</reference>
<feature type="chain" id="PRO_5008131926" description="Peptidase S1 domain-containing protein" evidence="3">
    <location>
        <begin position="23"/>
        <end position="285"/>
    </location>
</feature>
<dbReference type="InterPro" id="IPR009003">
    <property type="entry name" value="Peptidase_S1_PA"/>
</dbReference>
<dbReference type="InterPro" id="IPR051333">
    <property type="entry name" value="CLIP_Serine_Protease"/>
</dbReference>
<dbReference type="FunFam" id="2.40.10.10:FF:000068">
    <property type="entry name" value="transmembrane protease serine 2"/>
    <property type="match status" value="1"/>
</dbReference>
<evidence type="ECO:0000313" key="6">
    <source>
        <dbReference type="Proteomes" id="UP000075885"/>
    </source>
</evidence>
<dbReference type="AlphaFoldDB" id="A0A182PWH6"/>
<evidence type="ECO:0000256" key="3">
    <source>
        <dbReference type="SAM" id="SignalP"/>
    </source>
</evidence>
<dbReference type="InterPro" id="IPR043504">
    <property type="entry name" value="Peptidase_S1_PA_chymotrypsin"/>
</dbReference>
<evidence type="ECO:0000256" key="2">
    <source>
        <dbReference type="ARBA" id="ARBA00024195"/>
    </source>
</evidence>
<evidence type="ECO:0000256" key="1">
    <source>
        <dbReference type="ARBA" id="ARBA00023157"/>
    </source>
</evidence>
<keyword evidence="3" id="KW-0732">Signal</keyword>
<dbReference type="PANTHER" id="PTHR24260">
    <property type="match status" value="1"/>
</dbReference>
<dbReference type="GO" id="GO:0006508">
    <property type="term" value="P:proteolysis"/>
    <property type="evidence" value="ECO:0007669"/>
    <property type="project" value="InterPro"/>
</dbReference>
<keyword evidence="6" id="KW-1185">Reference proteome</keyword>
<sequence length="285" mass="31625">MVKVCLVHLGICFAALCTVSLAAVPRVEEPSEECGVRGPSEGWPFHAGLYRSERNDTHYYCGATIVSSWHVIGSAHCVQPYSIAALSVRYGVSDLTQREPNNRSRVARLIIHPEYRATDFSHDIALIVLKDEIPIGPLARPICLWPEREDAEDLEGVRGTSVGWGIGLHNVYTPVLQHSQTAVLRQSRCMEVFAGKLFEHNEFFCAVTPVCSGSGGSGFYVEQKDRYYLRGMTTFGIAPKGYYQCGVNTLAGLLRIAPYTGWIRQQMKAYESPETTIVPNPEANR</sequence>
<keyword evidence="1" id="KW-1015">Disulfide bond</keyword>
<reference evidence="5" key="2">
    <citation type="submission" date="2020-05" db="UniProtKB">
        <authorList>
            <consortium name="EnsemblMetazoa"/>
        </authorList>
    </citation>
    <scope>IDENTIFICATION</scope>
    <source>
        <strain evidence="5">Epiroticus2</strain>
    </source>
</reference>
<dbReference type="PANTHER" id="PTHR24260:SF136">
    <property type="entry name" value="GH08193P-RELATED"/>
    <property type="match status" value="1"/>
</dbReference>
<dbReference type="GO" id="GO:0004252">
    <property type="term" value="F:serine-type endopeptidase activity"/>
    <property type="evidence" value="ECO:0007669"/>
    <property type="project" value="InterPro"/>
</dbReference>
<evidence type="ECO:0000313" key="5">
    <source>
        <dbReference type="EnsemblMetazoa" id="AEPI011313-PA"/>
    </source>
</evidence>
<name>A0A182PWH6_9DIPT</name>
<dbReference type="PROSITE" id="PS50240">
    <property type="entry name" value="TRYPSIN_DOM"/>
    <property type="match status" value="1"/>
</dbReference>
<dbReference type="SUPFAM" id="SSF50494">
    <property type="entry name" value="Trypsin-like serine proteases"/>
    <property type="match status" value="1"/>
</dbReference>
<dbReference type="Proteomes" id="UP000075885">
    <property type="component" value="Unassembled WGS sequence"/>
</dbReference>
<organism evidence="5 6">
    <name type="scientific">Anopheles epiroticus</name>
    <dbReference type="NCBI Taxonomy" id="199890"/>
    <lineage>
        <taxon>Eukaryota</taxon>
        <taxon>Metazoa</taxon>
        <taxon>Ecdysozoa</taxon>
        <taxon>Arthropoda</taxon>
        <taxon>Hexapoda</taxon>
        <taxon>Insecta</taxon>
        <taxon>Pterygota</taxon>
        <taxon>Neoptera</taxon>
        <taxon>Endopterygota</taxon>
        <taxon>Diptera</taxon>
        <taxon>Nematocera</taxon>
        <taxon>Culicoidea</taxon>
        <taxon>Culicidae</taxon>
        <taxon>Anophelinae</taxon>
        <taxon>Anopheles</taxon>
    </lineage>
</organism>
<evidence type="ECO:0000259" key="4">
    <source>
        <dbReference type="PROSITE" id="PS50240"/>
    </source>
</evidence>
<protein>
    <recommendedName>
        <fullName evidence="4">Peptidase S1 domain-containing protein</fullName>
    </recommendedName>
</protein>